<evidence type="ECO:0000313" key="3">
    <source>
        <dbReference type="Proteomes" id="UP000570514"/>
    </source>
</evidence>
<reference evidence="2 3" key="1">
    <citation type="submission" date="2020-03" db="EMBL/GenBank/DDBJ databases">
        <title>Genomic Encyclopedia of Type Strains, Phase IV (KMG-IV): sequencing the most valuable type-strain genomes for metagenomic binning, comparative biology and taxonomic classification.</title>
        <authorList>
            <person name="Goeker M."/>
        </authorList>
    </citation>
    <scope>NUCLEOTIDE SEQUENCE [LARGE SCALE GENOMIC DNA]</scope>
    <source>
        <strain evidence="2 3">DSM 19867</strain>
    </source>
</reference>
<sequence>MRRVFSGLVLAAALTASPAKAGLTACNATSYVLYAAGAALNPPDLALKGWTRLVPGACAEVLTGDLSAAGYFLFARSSRAHSGPPRAWSGNANFCVRDKDFTLRQSFGGACPADAYEAGFAQIDTHHQKSWTATFRDSPDLGPMPAAAKAGLVRLAKDAGLKEAGDPKKFPAALAAFKARMHLAANAPDRAIFDALETEAMKSAQPAGYTLCNDTNAPAYAALGQQKGVVFSARGWWTLAAGSCSHLITDPIAGQKIWLRVERAKGAPLVTGPVNFCVTTIEFDIQGRENCQKRGLVAAGFMETNSKAAPGFTAHVTTTGLR</sequence>
<organism evidence="2 3">
    <name type="scientific">Rhizomicrobium palustre</name>
    <dbReference type="NCBI Taxonomy" id="189966"/>
    <lineage>
        <taxon>Bacteria</taxon>
        <taxon>Pseudomonadati</taxon>
        <taxon>Pseudomonadota</taxon>
        <taxon>Alphaproteobacteria</taxon>
        <taxon>Micropepsales</taxon>
        <taxon>Micropepsaceae</taxon>
        <taxon>Rhizomicrobium</taxon>
    </lineage>
</organism>
<dbReference type="Pfam" id="PF06282">
    <property type="entry name" value="DUF1036"/>
    <property type="match status" value="2"/>
</dbReference>
<dbReference type="EMBL" id="JAASRM010000001">
    <property type="protein sequence ID" value="NIK87856.1"/>
    <property type="molecule type" value="Genomic_DNA"/>
</dbReference>
<dbReference type="RefSeq" id="WP_167081810.1">
    <property type="nucleotide sequence ID" value="NZ_BAAADC010000001.1"/>
</dbReference>
<dbReference type="InterPro" id="IPR009380">
    <property type="entry name" value="DUF1036"/>
</dbReference>
<protein>
    <submittedName>
        <fullName evidence="2">Putative membrane protein</fullName>
    </submittedName>
</protein>
<comment type="caution">
    <text evidence="2">The sequence shown here is derived from an EMBL/GenBank/DDBJ whole genome shotgun (WGS) entry which is preliminary data.</text>
</comment>
<gene>
    <name evidence="2" type="ORF">FHS83_001174</name>
</gene>
<evidence type="ECO:0000313" key="2">
    <source>
        <dbReference type="EMBL" id="NIK87856.1"/>
    </source>
</evidence>
<feature type="signal peptide" evidence="1">
    <location>
        <begin position="1"/>
        <end position="21"/>
    </location>
</feature>
<dbReference type="Proteomes" id="UP000570514">
    <property type="component" value="Unassembled WGS sequence"/>
</dbReference>
<name>A0A846MWS5_9PROT</name>
<accession>A0A846MWS5</accession>
<evidence type="ECO:0000256" key="1">
    <source>
        <dbReference type="SAM" id="SignalP"/>
    </source>
</evidence>
<proteinExistence type="predicted"/>
<dbReference type="AlphaFoldDB" id="A0A846MWS5"/>
<feature type="chain" id="PRO_5032458085" evidence="1">
    <location>
        <begin position="22"/>
        <end position="322"/>
    </location>
</feature>
<keyword evidence="1" id="KW-0732">Signal</keyword>
<keyword evidence="3" id="KW-1185">Reference proteome</keyword>